<evidence type="ECO:0000256" key="5">
    <source>
        <dbReference type="ARBA" id="ARBA00023002"/>
    </source>
</evidence>
<keyword evidence="3" id="KW-0285">Flavoprotein</keyword>
<keyword evidence="4" id="KW-0274">FAD</keyword>
<evidence type="ECO:0000256" key="6">
    <source>
        <dbReference type="ARBA" id="ARBA00023033"/>
    </source>
</evidence>
<evidence type="ECO:0000256" key="1">
    <source>
        <dbReference type="ARBA" id="ARBA00001974"/>
    </source>
</evidence>
<dbReference type="InterPro" id="IPR050493">
    <property type="entry name" value="FAD-dep_Monooxygenase_BioMet"/>
</dbReference>
<dbReference type="GO" id="GO:0071949">
    <property type="term" value="F:FAD binding"/>
    <property type="evidence" value="ECO:0007669"/>
    <property type="project" value="InterPro"/>
</dbReference>
<sequence length="532" mass="58704">MSVPEFATPEVCHRCEVVDGVLRYPPVGTSVLVVGGGPCGYMTALECWRKGLDVRVVEKADKITVVGKFTLGYVNLGIAKLTEVTGDSFLVGPSGLATLKCYPSMLQEYHDGKIAWDNFLSFRRLDGAPLMPPQELEYNRNDVPPHAAWPLRVKAMVSRADFTNMLHDQCRRLGIPITFGANVVDYTENGDAGFAITDDGRTFTADIIVAADGLGTKSHKVIIGESVRALPTGSVVFRSFYRPDPEKSPNLSKHLTPSRPDLRLYSGRDFHCLVSASTDHVLLGITLPVSPLPSKLVGLQLTDIEQQAGTTPQEQWSSTVSVGDLISRLPDMDRWDPLMREAVRSIPGNNVIEWQLCFREPQAKWTTSNGRIIQAGDSAHAFIPTSGSGVTTALEDALSLAECLRMAGGDPRAGVKVHELLRIRRVSVLQRLGFVNRGELHREGGLEATVQEMDDRQPMSLGKWIWTHNAESYATSKFAEAYSHVKSGSSFTDGNLPVGFTWQPWSMKSELEMERRGERVSDFRQNGDWGIY</sequence>
<dbReference type="SUPFAM" id="SSF51905">
    <property type="entry name" value="FAD/NAD(P)-binding domain"/>
    <property type="match status" value="1"/>
</dbReference>
<proteinExistence type="inferred from homology"/>
<dbReference type="PANTHER" id="PTHR13789:SF315">
    <property type="entry name" value="FAD-DEPENDENT MONOOXYGENASE MDPD"/>
    <property type="match status" value="1"/>
</dbReference>
<gene>
    <name evidence="8" type="ORF">GCG54_00015596</name>
</gene>
<dbReference type="PRINTS" id="PR00420">
    <property type="entry name" value="RNGMNOXGNASE"/>
</dbReference>
<dbReference type="InterPro" id="IPR036188">
    <property type="entry name" value="FAD/NAD-bd_sf"/>
</dbReference>
<name>A0A8H4CFS3_COLGL</name>
<dbReference type="Proteomes" id="UP000613401">
    <property type="component" value="Unassembled WGS sequence"/>
</dbReference>
<feature type="domain" description="FAD-binding" evidence="7">
    <location>
        <begin position="29"/>
        <end position="65"/>
    </location>
</feature>
<comment type="similarity">
    <text evidence="2">Belongs to the paxM FAD-dependent monooxygenase family.</text>
</comment>
<keyword evidence="9" id="KW-1185">Reference proteome</keyword>
<accession>A0A8H4CFS3</accession>
<dbReference type="GO" id="GO:0004497">
    <property type="term" value="F:monooxygenase activity"/>
    <property type="evidence" value="ECO:0007669"/>
    <property type="project" value="UniProtKB-KW"/>
</dbReference>
<keyword evidence="6 8" id="KW-0503">Monooxygenase</keyword>
<evidence type="ECO:0000256" key="4">
    <source>
        <dbReference type="ARBA" id="ARBA00022827"/>
    </source>
</evidence>
<keyword evidence="5" id="KW-0560">Oxidoreductase</keyword>
<organism evidence="8 9">
    <name type="scientific">Colletotrichum gloeosporioides</name>
    <name type="common">Anthracnose fungus</name>
    <name type="synonym">Glomerella cingulata</name>
    <dbReference type="NCBI Taxonomy" id="474922"/>
    <lineage>
        <taxon>Eukaryota</taxon>
        <taxon>Fungi</taxon>
        <taxon>Dikarya</taxon>
        <taxon>Ascomycota</taxon>
        <taxon>Pezizomycotina</taxon>
        <taxon>Sordariomycetes</taxon>
        <taxon>Hypocreomycetidae</taxon>
        <taxon>Glomerellales</taxon>
        <taxon>Glomerellaceae</taxon>
        <taxon>Colletotrichum</taxon>
        <taxon>Colletotrichum gloeosporioides species complex</taxon>
    </lineage>
</organism>
<dbReference type="RefSeq" id="XP_045262103.1">
    <property type="nucleotide sequence ID" value="XM_045415376.1"/>
</dbReference>
<evidence type="ECO:0000313" key="8">
    <source>
        <dbReference type="EMBL" id="KAF3802944.1"/>
    </source>
</evidence>
<dbReference type="GeneID" id="69022698"/>
<evidence type="ECO:0000313" key="9">
    <source>
        <dbReference type="Proteomes" id="UP000613401"/>
    </source>
</evidence>
<evidence type="ECO:0000256" key="2">
    <source>
        <dbReference type="ARBA" id="ARBA00007992"/>
    </source>
</evidence>
<comment type="caution">
    <text evidence="8">The sequence shown here is derived from an EMBL/GenBank/DDBJ whole genome shotgun (WGS) entry which is preliminary data.</text>
</comment>
<dbReference type="PANTHER" id="PTHR13789">
    <property type="entry name" value="MONOOXYGENASE"/>
    <property type="match status" value="1"/>
</dbReference>
<comment type="cofactor">
    <cofactor evidence="1">
        <name>FAD</name>
        <dbReference type="ChEBI" id="CHEBI:57692"/>
    </cofactor>
</comment>
<dbReference type="Pfam" id="PF01494">
    <property type="entry name" value="FAD_binding_3"/>
    <property type="match status" value="2"/>
</dbReference>
<reference evidence="8" key="1">
    <citation type="journal article" date="2020" name="Phytopathology">
        <title>Genome sequence and comparative analysis of Colletotrichum gloeosporioides isolated from Liriodendron leaves.</title>
        <authorList>
            <person name="Fu F.F."/>
            <person name="Hao Z."/>
            <person name="Wang P."/>
            <person name="Lu Y."/>
            <person name="Xue L.J."/>
            <person name="Wei G."/>
            <person name="Tian Y."/>
            <person name="Baishi H."/>
            <person name="Xu H."/>
            <person name="Shi J."/>
            <person name="Cheng T."/>
            <person name="Wang G."/>
            <person name="Yi Y."/>
            <person name="Chen J."/>
        </authorList>
    </citation>
    <scope>NUCLEOTIDE SEQUENCE</scope>
    <source>
        <strain evidence="8">Lc1</strain>
    </source>
</reference>
<evidence type="ECO:0000256" key="3">
    <source>
        <dbReference type="ARBA" id="ARBA00022630"/>
    </source>
</evidence>
<dbReference type="AlphaFoldDB" id="A0A8H4CFS3"/>
<protein>
    <submittedName>
        <fullName evidence="8">FAD-dependent monooxygenase fsr3</fullName>
    </submittedName>
</protein>
<feature type="domain" description="FAD-binding" evidence="7">
    <location>
        <begin position="368"/>
        <end position="405"/>
    </location>
</feature>
<reference evidence="8" key="2">
    <citation type="submission" date="2020-03" db="EMBL/GenBank/DDBJ databases">
        <authorList>
            <person name="Fu F.-F."/>
            <person name="Chen J."/>
        </authorList>
    </citation>
    <scope>NUCLEOTIDE SEQUENCE</scope>
    <source>
        <strain evidence="8">Lc1</strain>
    </source>
</reference>
<dbReference type="Gene3D" id="3.50.50.60">
    <property type="entry name" value="FAD/NAD(P)-binding domain"/>
    <property type="match status" value="1"/>
</dbReference>
<dbReference type="InterPro" id="IPR002938">
    <property type="entry name" value="FAD-bd"/>
</dbReference>
<evidence type="ECO:0000259" key="7">
    <source>
        <dbReference type="Pfam" id="PF01494"/>
    </source>
</evidence>
<dbReference type="EMBL" id="WVTB01000058">
    <property type="protein sequence ID" value="KAF3802944.1"/>
    <property type="molecule type" value="Genomic_DNA"/>
</dbReference>